<accession>A0ABM8YCJ1</accession>
<proteinExistence type="inferred from homology"/>
<organism evidence="2 3">
    <name type="scientific">Bacillus rhizoplanae</name>
    <dbReference type="NCBI Taxonomy" id="2880966"/>
    <lineage>
        <taxon>Bacteria</taxon>
        <taxon>Bacillati</taxon>
        <taxon>Bacillota</taxon>
        <taxon>Bacilli</taxon>
        <taxon>Bacillales</taxon>
        <taxon>Bacillaceae</taxon>
        <taxon>Bacillus</taxon>
    </lineage>
</organism>
<evidence type="ECO:0000256" key="1">
    <source>
        <dbReference type="ARBA" id="ARBA00010646"/>
    </source>
</evidence>
<dbReference type="Pfam" id="PF01183">
    <property type="entry name" value="Glyco_hydro_25"/>
    <property type="match status" value="1"/>
</dbReference>
<dbReference type="PROSITE" id="PS51904">
    <property type="entry name" value="GLYCOSYL_HYDROL_F25_2"/>
    <property type="match status" value="1"/>
</dbReference>
<dbReference type="EMBL" id="CAKJTI010000012">
    <property type="protein sequence ID" value="CAG9613431.1"/>
    <property type="molecule type" value="Genomic_DNA"/>
</dbReference>
<evidence type="ECO:0008006" key="4">
    <source>
        <dbReference type="Google" id="ProtNLM"/>
    </source>
</evidence>
<comment type="caution">
    <text evidence="2">The sequence shown here is derived from an EMBL/GenBank/DDBJ whole genome shotgun (WGS) entry which is preliminary data.</text>
</comment>
<dbReference type="PANTHER" id="PTHR34135">
    <property type="entry name" value="LYSOZYME"/>
    <property type="match status" value="1"/>
</dbReference>
<sequence>MGYIIDISKWNENINWDIAAQHIDLAICRVQYGSRKIDERYTDHVEHLEARGIPHAAYAYGCYVSVADAIVEAKDFMNRVSSNAKFLVLDVENDTLTSCGAVNLAEASQTFIDTCKEAGWKVGLYVSHYMYGSYGLQNVNADFIWLPRYGTNDGTPQVKPDYACDLWQYSDNGYVEGIGKVDVNLLTGDKPLEWFKGTESYRIYVGDFNSVEWIADVLKKIKEILPGYGVWVQCLDDGNHRIAVGDFNSKTWCDETYAKLKAVYPGYGMWVSQM</sequence>
<dbReference type="PANTHER" id="PTHR34135:SF1">
    <property type="entry name" value="GLYCOSYL HYDROLASE FAMILY 25"/>
    <property type="match status" value="1"/>
</dbReference>
<dbReference type="Gene3D" id="3.20.20.80">
    <property type="entry name" value="Glycosidases"/>
    <property type="match status" value="1"/>
</dbReference>
<dbReference type="SUPFAM" id="SSF51445">
    <property type="entry name" value="(Trans)glycosidases"/>
    <property type="match status" value="1"/>
</dbReference>
<name>A0ABM8YCJ1_9BACI</name>
<dbReference type="RefSeq" id="WP_230575500.1">
    <property type="nucleotide sequence ID" value="NZ_CAKJTI010000012.1"/>
</dbReference>
<dbReference type="InterPro" id="IPR002053">
    <property type="entry name" value="Glyco_hydro_25"/>
</dbReference>
<dbReference type="InterPro" id="IPR017853">
    <property type="entry name" value="GH"/>
</dbReference>
<comment type="similarity">
    <text evidence="1">Belongs to the glycosyl hydrolase 25 family.</text>
</comment>
<gene>
    <name evidence="2" type="ORF">BACCIP111899_02646</name>
</gene>
<protein>
    <recommendedName>
        <fullName evidence="4">Lyzozyme M1 (1,4-beta-N-acetylmuramidase), GH25 family</fullName>
    </recommendedName>
</protein>
<reference evidence="2 3" key="1">
    <citation type="submission" date="2021-10" db="EMBL/GenBank/DDBJ databases">
        <authorList>
            <person name="Criscuolo A."/>
        </authorList>
    </citation>
    <scope>NUCLEOTIDE SEQUENCE [LARGE SCALE GENOMIC DNA]</scope>
    <source>
        <strain evidence="3">CIP 111899</strain>
    </source>
</reference>
<dbReference type="Proteomes" id="UP000789423">
    <property type="component" value="Unassembled WGS sequence"/>
</dbReference>
<keyword evidence="3" id="KW-1185">Reference proteome</keyword>
<evidence type="ECO:0000313" key="2">
    <source>
        <dbReference type="EMBL" id="CAG9613431.1"/>
    </source>
</evidence>
<evidence type="ECO:0000313" key="3">
    <source>
        <dbReference type="Proteomes" id="UP000789423"/>
    </source>
</evidence>